<evidence type="ECO:0000256" key="1">
    <source>
        <dbReference type="SAM" id="Phobius"/>
    </source>
</evidence>
<organism evidence="2 3">
    <name type="scientific">Pontivivens insulae</name>
    <dbReference type="NCBI Taxonomy" id="1639689"/>
    <lineage>
        <taxon>Bacteria</taxon>
        <taxon>Pseudomonadati</taxon>
        <taxon>Pseudomonadota</taxon>
        <taxon>Alphaproteobacteria</taxon>
        <taxon>Rhodobacterales</taxon>
        <taxon>Paracoccaceae</taxon>
        <taxon>Pontivivens</taxon>
    </lineage>
</organism>
<keyword evidence="3" id="KW-1185">Reference proteome</keyword>
<accession>A0A2R8AEK6</accession>
<reference evidence="2 3" key="1">
    <citation type="submission" date="2018-03" db="EMBL/GenBank/DDBJ databases">
        <authorList>
            <person name="Keele B.F."/>
        </authorList>
    </citation>
    <scope>NUCLEOTIDE SEQUENCE [LARGE SCALE GENOMIC DNA]</scope>
    <source>
        <strain evidence="2 3">CeCT 8812</strain>
    </source>
</reference>
<dbReference type="Proteomes" id="UP000244932">
    <property type="component" value="Unassembled WGS sequence"/>
</dbReference>
<proteinExistence type="predicted"/>
<feature type="transmembrane region" description="Helical" evidence="1">
    <location>
        <begin position="21"/>
        <end position="40"/>
    </location>
</feature>
<name>A0A2R8AEK6_9RHOB</name>
<sequence length="169" mass="18587">MRKYSGKAPGGWGRGSPNRTFAIFLVSFFALIAAGVWWNVSRVAANREAAAAAAPRMECTFAQWCVDGDCARAAPPTPFLIITQGAFGRAYLRMEDRGGQIRGVFSDERDPSYWRQYVQWSPDRGEITVNLTEALSFDFVYDLQDGQEADIATASATGSGQCIWIVEEG</sequence>
<evidence type="ECO:0000313" key="3">
    <source>
        <dbReference type="Proteomes" id="UP000244932"/>
    </source>
</evidence>
<evidence type="ECO:0000313" key="2">
    <source>
        <dbReference type="EMBL" id="SPF30669.1"/>
    </source>
</evidence>
<keyword evidence="1" id="KW-1133">Transmembrane helix</keyword>
<protein>
    <submittedName>
        <fullName evidence="2">Uncharacterized protein</fullName>
    </submittedName>
</protein>
<keyword evidence="1" id="KW-0812">Transmembrane</keyword>
<dbReference type="AlphaFoldDB" id="A0A2R8AEK6"/>
<gene>
    <name evidence="2" type="ORF">POI8812_03011</name>
</gene>
<dbReference type="EMBL" id="OMKW01000004">
    <property type="protein sequence ID" value="SPF30669.1"/>
    <property type="molecule type" value="Genomic_DNA"/>
</dbReference>
<keyword evidence="1" id="KW-0472">Membrane</keyword>